<evidence type="ECO:0000313" key="1">
    <source>
        <dbReference type="EMBL" id="CAI9178918.1"/>
    </source>
</evidence>
<name>A0ABN8ZZF6_RANTA</name>
<organism evidence="1 2">
    <name type="scientific">Rangifer tarandus platyrhynchus</name>
    <name type="common">Svalbard reindeer</name>
    <dbReference type="NCBI Taxonomy" id="3082113"/>
    <lineage>
        <taxon>Eukaryota</taxon>
        <taxon>Metazoa</taxon>
        <taxon>Chordata</taxon>
        <taxon>Craniata</taxon>
        <taxon>Vertebrata</taxon>
        <taxon>Euteleostomi</taxon>
        <taxon>Mammalia</taxon>
        <taxon>Eutheria</taxon>
        <taxon>Laurasiatheria</taxon>
        <taxon>Artiodactyla</taxon>
        <taxon>Ruminantia</taxon>
        <taxon>Pecora</taxon>
        <taxon>Cervidae</taxon>
        <taxon>Odocoileinae</taxon>
        <taxon>Rangifer</taxon>
    </lineage>
</organism>
<proteinExistence type="predicted"/>
<reference evidence="1" key="1">
    <citation type="submission" date="2023-04" db="EMBL/GenBank/DDBJ databases">
        <authorList>
            <consortium name="ELIXIR-Norway"/>
        </authorList>
    </citation>
    <scope>NUCLEOTIDE SEQUENCE [LARGE SCALE GENOMIC DNA]</scope>
</reference>
<sequence>MLSPLGTLNVQRAYSVSAAERTAPAQPTQLAAFRLVFILTSLTSSSSIPPKSKAKYARVFEAALHTAEMYFKYIFVELILSYFRTMNVVSPDANKIVGTDCKEGADIL</sequence>
<protein>
    <submittedName>
        <fullName evidence="1">Uncharacterized protein</fullName>
    </submittedName>
</protein>
<dbReference type="Proteomes" id="UP001176941">
    <property type="component" value="Chromosome 8"/>
</dbReference>
<evidence type="ECO:0000313" key="2">
    <source>
        <dbReference type="Proteomes" id="UP001176941"/>
    </source>
</evidence>
<gene>
    <name evidence="1" type="ORF">MRATA1EN1_LOCUS27880</name>
</gene>
<dbReference type="EMBL" id="OX459944">
    <property type="protein sequence ID" value="CAI9178918.1"/>
    <property type="molecule type" value="Genomic_DNA"/>
</dbReference>
<accession>A0ABN8ZZF6</accession>
<keyword evidence="2" id="KW-1185">Reference proteome</keyword>